<organism evidence="2 3">
    <name type="scientific">Actinokineospora globicatena</name>
    <dbReference type="NCBI Taxonomy" id="103729"/>
    <lineage>
        <taxon>Bacteria</taxon>
        <taxon>Bacillati</taxon>
        <taxon>Actinomycetota</taxon>
        <taxon>Actinomycetes</taxon>
        <taxon>Pseudonocardiales</taxon>
        <taxon>Pseudonocardiaceae</taxon>
        <taxon>Actinokineospora</taxon>
    </lineage>
</organism>
<accession>A0A9W6QHG0</accession>
<reference evidence="2" key="1">
    <citation type="submission" date="2023-02" db="EMBL/GenBank/DDBJ databases">
        <title>Actinokineospora globicatena NBRC 15670.</title>
        <authorList>
            <person name="Ichikawa N."/>
            <person name="Sato H."/>
            <person name="Tonouchi N."/>
        </authorList>
    </citation>
    <scope>NUCLEOTIDE SEQUENCE</scope>
    <source>
        <strain evidence="2">NBRC 15670</strain>
    </source>
</reference>
<evidence type="ECO:0000259" key="1">
    <source>
        <dbReference type="SMART" id="SM00327"/>
    </source>
</evidence>
<feature type="domain" description="VWFA" evidence="1">
    <location>
        <begin position="205"/>
        <end position="364"/>
    </location>
</feature>
<name>A0A9W6QHG0_9PSEU</name>
<dbReference type="SMART" id="SM00327">
    <property type="entry name" value="VWA"/>
    <property type="match status" value="1"/>
</dbReference>
<comment type="caution">
    <text evidence="2">The sequence shown here is derived from an EMBL/GenBank/DDBJ whole genome shotgun (WGS) entry which is preliminary data.</text>
</comment>
<evidence type="ECO:0000313" key="3">
    <source>
        <dbReference type="Proteomes" id="UP001165042"/>
    </source>
</evidence>
<dbReference type="PANTHER" id="PTHR30634:SF16">
    <property type="entry name" value="OUTER-MEMBRANE LIPOPROTEIN LOLB"/>
    <property type="match status" value="1"/>
</dbReference>
<dbReference type="Pfam" id="PF05762">
    <property type="entry name" value="VWA_CoxE"/>
    <property type="match status" value="1"/>
</dbReference>
<dbReference type="PANTHER" id="PTHR30634">
    <property type="entry name" value="OUTER MEMBRANE LOLAB LIPOPROTEIN INSERTION APPARATUS"/>
    <property type="match status" value="1"/>
</dbReference>
<proteinExistence type="predicted"/>
<dbReference type="RefSeq" id="WP_285606758.1">
    <property type="nucleotide sequence ID" value="NZ_BSSD01000001.1"/>
</dbReference>
<sequence length="368" mass="40618">MSEDMRRWRLILGEPANSCANPLGDADARQDAALRWLYDHDPELAERGVRAGGLGESTLTTVDWLDEVHTLFPRETVERLERDAIERYGITDVLTDPEVLARVEPNAALLRAVLRTKHLMNPAVLALARRIVEQVVRDLLRRLAVVVRQPFSGPRTRRRSPVRLARNFDFHGTIRANLARYRPDERRLVVDEVRFTARTRRQVDTWQLVLVVDQSASMVDSVIHAAVTASCLWSVPGLRTHLIAFDTAVVDLTSDVTDPVDLLMSVQLGGGTNIAKAISYATTLIDTPRRAIIAVISDFYEGGDPNALVRSVRTLVAQGTVVLGLAALDESATPAYDRALAQRLANEGAHIGAMTPGALAEFIAERMG</sequence>
<dbReference type="InterPro" id="IPR002035">
    <property type="entry name" value="VWF_A"/>
</dbReference>
<dbReference type="Gene3D" id="3.40.50.410">
    <property type="entry name" value="von Willebrand factor, type A domain"/>
    <property type="match status" value="1"/>
</dbReference>
<gene>
    <name evidence="2" type="primary">yehP</name>
    <name evidence="2" type="ORF">Aglo03_02730</name>
</gene>
<keyword evidence="3" id="KW-1185">Reference proteome</keyword>
<dbReference type="InterPro" id="IPR050458">
    <property type="entry name" value="LolB"/>
</dbReference>
<dbReference type="AlphaFoldDB" id="A0A9W6QHG0"/>
<dbReference type="EMBL" id="BSSD01000001">
    <property type="protein sequence ID" value="GLW89457.1"/>
    <property type="molecule type" value="Genomic_DNA"/>
</dbReference>
<dbReference type="Proteomes" id="UP001165042">
    <property type="component" value="Unassembled WGS sequence"/>
</dbReference>
<evidence type="ECO:0000313" key="2">
    <source>
        <dbReference type="EMBL" id="GLW89457.1"/>
    </source>
</evidence>
<dbReference type="InterPro" id="IPR008912">
    <property type="entry name" value="Uncharacterised_CoxE"/>
</dbReference>
<dbReference type="InterPro" id="IPR036465">
    <property type="entry name" value="vWFA_dom_sf"/>
</dbReference>
<dbReference type="SUPFAM" id="SSF53300">
    <property type="entry name" value="vWA-like"/>
    <property type="match status" value="1"/>
</dbReference>
<protein>
    <recommendedName>
        <fullName evidence="1">VWFA domain-containing protein</fullName>
    </recommendedName>
</protein>